<evidence type="ECO:0000256" key="1">
    <source>
        <dbReference type="ARBA" id="ARBA00000085"/>
    </source>
</evidence>
<feature type="transmembrane region" description="Helical" evidence="10">
    <location>
        <begin position="109"/>
        <end position="126"/>
    </location>
</feature>
<dbReference type="PANTHER" id="PTHR24421">
    <property type="entry name" value="NITRATE/NITRITE SENSOR PROTEIN NARX-RELATED"/>
    <property type="match status" value="1"/>
</dbReference>
<evidence type="ECO:0000256" key="2">
    <source>
        <dbReference type="ARBA" id="ARBA00012438"/>
    </source>
</evidence>
<dbReference type="InterPro" id="IPR050482">
    <property type="entry name" value="Sensor_HK_TwoCompSys"/>
</dbReference>
<comment type="caution">
    <text evidence="12">The sequence shown here is derived from an EMBL/GenBank/DDBJ whole genome shotgun (WGS) entry which is preliminary data.</text>
</comment>
<evidence type="ECO:0000259" key="11">
    <source>
        <dbReference type="Pfam" id="PF07730"/>
    </source>
</evidence>
<dbReference type="PANTHER" id="PTHR24421:SF10">
    <property type="entry name" value="NITRATE_NITRITE SENSOR PROTEIN NARQ"/>
    <property type="match status" value="1"/>
</dbReference>
<keyword evidence="6 12" id="KW-0418">Kinase</keyword>
<feature type="compositionally biased region" description="Basic and acidic residues" evidence="9">
    <location>
        <begin position="348"/>
        <end position="357"/>
    </location>
</feature>
<dbReference type="Proteomes" id="UP000286931">
    <property type="component" value="Unassembled WGS sequence"/>
</dbReference>
<dbReference type="SUPFAM" id="SSF55874">
    <property type="entry name" value="ATPase domain of HSP90 chaperone/DNA topoisomerase II/histidine kinase"/>
    <property type="match status" value="1"/>
</dbReference>
<sequence>MGSVRGASMVAGVVGVAGVGVGVGFGQSVAAVVPTVVAFAVLVWVICGWGRVAGRSVVLAAGGVGGLCLVGLVGQMWSAPDEAGVWGLGRVAVLLVLVGVCARGEVGRACVVAVVLLGAAVALWSVPLVEWRGGPFEAFGAVVFWCLPVGVAVVVGGYPRVVERRRVDAVAAARREQQLDIARDLHDYVAHDVSGIVAQAQAARFVGAVDPGQALVALERIERAGLAALASMDRMVATLHVGDPGRAASREALPGIDRLPELVADFTTPGGTGAILTIAPDLASCDDSSVVPVSREASATVYRVVVEALTNVRRHAPSAGGVEVAVTTTTRLGRPAVAVLVVNHRAPHGDSGRRVDAPGRAGGGGGRGLVGLRARVREAGGELDAGPHGDDGPGGWRVHAVLPAQPSVHPAMPSPIPGTPHEARIG</sequence>
<comment type="catalytic activity">
    <reaction evidence="1">
        <text>ATP + protein L-histidine = ADP + protein N-phospho-L-histidine.</text>
        <dbReference type="EC" id="2.7.13.3"/>
    </reaction>
</comment>
<feature type="transmembrane region" description="Helical" evidence="10">
    <location>
        <begin position="138"/>
        <end position="158"/>
    </location>
</feature>
<feature type="transmembrane region" description="Helical" evidence="10">
    <location>
        <begin position="31"/>
        <end position="50"/>
    </location>
</feature>
<dbReference type="GO" id="GO:0005524">
    <property type="term" value="F:ATP binding"/>
    <property type="evidence" value="ECO:0007669"/>
    <property type="project" value="UniProtKB-KW"/>
</dbReference>
<evidence type="ECO:0000256" key="3">
    <source>
        <dbReference type="ARBA" id="ARBA00022553"/>
    </source>
</evidence>
<dbReference type="GO" id="GO:0000155">
    <property type="term" value="F:phosphorelay sensor kinase activity"/>
    <property type="evidence" value="ECO:0007669"/>
    <property type="project" value="InterPro"/>
</dbReference>
<feature type="transmembrane region" description="Helical" evidence="10">
    <location>
        <begin position="7"/>
        <end position="25"/>
    </location>
</feature>
<dbReference type="EMBL" id="BIFH01000056">
    <property type="protein sequence ID" value="GCE02015.1"/>
    <property type="molecule type" value="Genomic_DNA"/>
</dbReference>
<keyword evidence="5" id="KW-0547">Nucleotide-binding</keyword>
<reference evidence="12 13" key="1">
    <citation type="submission" date="2018-12" db="EMBL/GenBank/DDBJ databases">
        <title>Draft genome sequence of Embleya hyalina NBRC 13850T.</title>
        <authorList>
            <person name="Komaki H."/>
            <person name="Hosoyama A."/>
            <person name="Kimura A."/>
            <person name="Ichikawa N."/>
            <person name="Tamura T."/>
        </authorList>
    </citation>
    <scope>NUCLEOTIDE SEQUENCE [LARGE SCALE GENOMIC DNA]</scope>
    <source>
        <strain evidence="12 13">NBRC 13850</strain>
    </source>
</reference>
<feature type="compositionally biased region" description="Gly residues" evidence="9">
    <location>
        <begin position="360"/>
        <end position="369"/>
    </location>
</feature>
<dbReference type="InterPro" id="IPR036890">
    <property type="entry name" value="HATPase_C_sf"/>
</dbReference>
<feature type="transmembrane region" description="Helical" evidence="10">
    <location>
        <begin position="57"/>
        <end position="77"/>
    </location>
</feature>
<feature type="region of interest" description="Disordered" evidence="9">
    <location>
        <begin position="348"/>
        <end position="369"/>
    </location>
</feature>
<keyword evidence="4" id="KW-0808">Transferase</keyword>
<protein>
    <recommendedName>
        <fullName evidence="2">histidine kinase</fullName>
        <ecNumber evidence="2">2.7.13.3</ecNumber>
    </recommendedName>
</protein>
<evidence type="ECO:0000313" key="13">
    <source>
        <dbReference type="Proteomes" id="UP000286931"/>
    </source>
</evidence>
<feature type="domain" description="Signal transduction histidine kinase subgroup 3 dimerisation and phosphoacceptor" evidence="11">
    <location>
        <begin position="180"/>
        <end position="240"/>
    </location>
</feature>
<organism evidence="12 13">
    <name type="scientific">Embleya hyalina</name>
    <dbReference type="NCBI Taxonomy" id="516124"/>
    <lineage>
        <taxon>Bacteria</taxon>
        <taxon>Bacillati</taxon>
        <taxon>Actinomycetota</taxon>
        <taxon>Actinomycetes</taxon>
        <taxon>Kitasatosporales</taxon>
        <taxon>Streptomycetaceae</taxon>
        <taxon>Embleya</taxon>
    </lineage>
</organism>
<dbReference type="Gene3D" id="1.20.5.1930">
    <property type="match status" value="1"/>
</dbReference>
<accession>A0A401Z5A1</accession>
<gene>
    <name evidence="12" type="ORF">EHYA_09790</name>
</gene>
<keyword evidence="10" id="KW-0812">Transmembrane</keyword>
<keyword evidence="8" id="KW-0902">Two-component regulatory system</keyword>
<evidence type="ECO:0000256" key="8">
    <source>
        <dbReference type="ARBA" id="ARBA00023012"/>
    </source>
</evidence>
<evidence type="ECO:0000256" key="4">
    <source>
        <dbReference type="ARBA" id="ARBA00022679"/>
    </source>
</evidence>
<evidence type="ECO:0000256" key="6">
    <source>
        <dbReference type="ARBA" id="ARBA00022777"/>
    </source>
</evidence>
<proteinExistence type="predicted"/>
<name>A0A401Z5A1_9ACTN</name>
<dbReference type="InterPro" id="IPR011712">
    <property type="entry name" value="Sig_transdc_His_kin_sub3_dim/P"/>
</dbReference>
<evidence type="ECO:0000256" key="9">
    <source>
        <dbReference type="SAM" id="MobiDB-lite"/>
    </source>
</evidence>
<dbReference type="Gene3D" id="3.30.565.10">
    <property type="entry name" value="Histidine kinase-like ATPase, C-terminal domain"/>
    <property type="match status" value="1"/>
</dbReference>
<evidence type="ECO:0000256" key="10">
    <source>
        <dbReference type="SAM" id="Phobius"/>
    </source>
</evidence>
<dbReference type="GO" id="GO:0016020">
    <property type="term" value="C:membrane"/>
    <property type="evidence" value="ECO:0007669"/>
    <property type="project" value="InterPro"/>
</dbReference>
<dbReference type="EC" id="2.7.13.3" evidence="2"/>
<evidence type="ECO:0000313" key="12">
    <source>
        <dbReference type="EMBL" id="GCE02015.1"/>
    </source>
</evidence>
<evidence type="ECO:0000256" key="5">
    <source>
        <dbReference type="ARBA" id="ARBA00022741"/>
    </source>
</evidence>
<keyword evidence="10" id="KW-0472">Membrane</keyword>
<feature type="transmembrane region" description="Helical" evidence="10">
    <location>
        <begin position="83"/>
        <end position="102"/>
    </location>
</feature>
<keyword evidence="7" id="KW-0067">ATP-binding</keyword>
<keyword evidence="13" id="KW-1185">Reference proteome</keyword>
<dbReference type="GO" id="GO:0046983">
    <property type="term" value="F:protein dimerization activity"/>
    <property type="evidence" value="ECO:0007669"/>
    <property type="project" value="InterPro"/>
</dbReference>
<keyword evidence="10" id="KW-1133">Transmembrane helix</keyword>
<dbReference type="AlphaFoldDB" id="A0A401Z5A1"/>
<dbReference type="Pfam" id="PF07730">
    <property type="entry name" value="HisKA_3"/>
    <property type="match status" value="1"/>
</dbReference>
<evidence type="ECO:0000256" key="7">
    <source>
        <dbReference type="ARBA" id="ARBA00022840"/>
    </source>
</evidence>
<keyword evidence="3" id="KW-0597">Phosphoprotein</keyword>